<protein>
    <submittedName>
        <fullName evidence="3">Thiamine ABC transporter substrate-binding protein</fullName>
    </submittedName>
</protein>
<gene>
    <name evidence="3" type="ORF">ACFO0P_05775</name>
</gene>
<dbReference type="Pfam" id="PF13343">
    <property type="entry name" value="SBP_bac_6"/>
    <property type="match status" value="1"/>
</dbReference>
<dbReference type="Gene3D" id="3.40.190.10">
    <property type="entry name" value="Periplasmic binding protein-like II"/>
    <property type="match status" value="2"/>
</dbReference>
<evidence type="ECO:0000256" key="1">
    <source>
        <dbReference type="ARBA" id="ARBA00022729"/>
    </source>
</evidence>
<dbReference type="NCBIfam" id="TIGR01254">
    <property type="entry name" value="sfuA"/>
    <property type="match status" value="1"/>
</dbReference>
<proteinExistence type="predicted"/>
<sequence>MRNLMTLALLSASLASAQTTLTVVTHDSFDVDKKLVAQFEATNHARVRFVKAGDAGEMLNRLILTRAAPIGDVVYGLDNTLLPRAQAAGILTPYRSPLASNIPAAHRLGDGTLLNTVDLGYVALNYDKAAFQKSGLALPTSLAQLSEPAYARLTVVESPATSSTGLAFLLALNHQLGAQGAIQWYRTARQNGMKVTRGWSEAYDKEFSLYGGKYPIVLSYASSPAAEVFYSEGKLKDAPTANLLLPGSTFLQLEGVGVLKGTKQPALARRFVDFMLSAPVQRDFPNRMWVYPSIPGTPLSDVWKFAQKPDVTAPSTAELQQGQALTDTWVQQVLRR</sequence>
<evidence type="ECO:0000313" key="3">
    <source>
        <dbReference type="EMBL" id="MFC4453280.1"/>
    </source>
</evidence>
<dbReference type="PANTHER" id="PTHR30006">
    <property type="entry name" value="THIAMINE-BINDING PERIPLASMIC PROTEIN-RELATED"/>
    <property type="match status" value="1"/>
</dbReference>
<dbReference type="SUPFAM" id="SSF53850">
    <property type="entry name" value="Periplasmic binding protein-like II"/>
    <property type="match status" value="1"/>
</dbReference>
<feature type="signal peptide" evidence="2">
    <location>
        <begin position="1"/>
        <end position="17"/>
    </location>
</feature>
<dbReference type="RefSeq" id="WP_380129697.1">
    <property type="nucleotide sequence ID" value="NZ_JBHSEG010000001.1"/>
</dbReference>
<dbReference type="CDD" id="cd13545">
    <property type="entry name" value="PBP2_TbpA"/>
    <property type="match status" value="1"/>
</dbReference>
<keyword evidence="4" id="KW-1185">Reference proteome</keyword>
<dbReference type="EMBL" id="JBHSEG010000001">
    <property type="protein sequence ID" value="MFC4453280.1"/>
    <property type="molecule type" value="Genomic_DNA"/>
</dbReference>
<accession>A0ABV8Y601</accession>
<reference evidence="4" key="1">
    <citation type="journal article" date="2019" name="Int. J. Syst. Evol. Microbiol.">
        <title>The Global Catalogue of Microorganisms (GCM) 10K type strain sequencing project: providing services to taxonomists for standard genome sequencing and annotation.</title>
        <authorList>
            <consortium name="The Broad Institute Genomics Platform"/>
            <consortium name="The Broad Institute Genome Sequencing Center for Infectious Disease"/>
            <person name="Wu L."/>
            <person name="Ma J."/>
        </authorList>
    </citation>
    <scope>NUCLEOTIDE SEQUENCE [LARGE SCALE GENOMIC DNA]</scope>
    <source>
        <strain evidence="4">CCUG 39970</strain>
    </source>
</reference>
<dbReference type="InterPro" id="IPR005948">
    <property type="entry name" value="ThiB-like"/>
</dbReference>
<comment type="caution">
    <text evidence="3">The sequence shown here is derived from an EMBL/GenBank/DDBJ whole genome shotgun (WGS) entry which is preliminary data.</text>
</comment>
<name>A0ABV8Y601_9DEIO</name>
<organism evidence="3 4">
    <name type="scientific">Deinococcus sonorensis</name>
    <dbReference type="NCBI Taxonomy" id="309891"/>
    <lineage>
        <taxon>Bacteria</taxon>
        <taxon>Thermotogati</taxon>
        <taxon>Deinococcota</taxon>
        <taxon>Deinococci</taxon>
        <taxon>Deinococcales</taxon>
        <taxon>Deinococcaceae</taxon>
        <taxon>Deinococcus</taxon>
    </lineage>
</organism>
<evidence type="ECO:0000256" key="2">
    <source>
        <dbReference type="SAM" id="SignalP"/>
    </source>
</evidence>
<feature type="chain" id="PRO_5045102218" evidence="2">
    <location>
        <begin position="18"/>
        <end position="336"/>
    </location>
</feature>
<evidence type="ECO:0000313" key="4">
    <source>
        <dbReference type="Proteomes" id="UP001595939"/>
    </source>
</evidence>
<keyword evidence="1 2" id="KW-0732">Signal</keyword>
<dbReference type="Proteomes" id="UP001595939">
    <property type="component" value="Unassembled WGS sequence"/>
</dbReference>
<dbReference type="PANTHER" id="PTHR30006:SF2">
    <property type="entry name" value="ABC TRANSPORTER SUBSTRATE-BINDING PROTEIN"/>
    <property type="match status" value="1"/>
</dbReference>